<dbReference type="EC" id="3.1.11.6" evidence="5"/>
<accession>A0A0W0SMA7</accession>
<keyword evidence="3 5" id="KW-0378">Hydrolase</keyword>
<evidence type="ECO:0000256" key="1">
    <source>
        <dbReference type="ARBA" id="ARBA00022490"/>
    </source>
</evidence>
<dbReference type="RefSeq" id="WP_058441519.1">
    <property type="nucleotide sequence ID" value="NZ_CAAAHU010000003.1"/>
</dbReference>
<dbReference type="CDD" id="cd04489">
    <property type="entry name" value="ExoVII_LU_OBF"/>
    <property type="match status" value="1"/>
</dbReference>
<keyword evidence="10" id="KW-1185">Reference proteome</keyword>
<dbReference type="GO" id="GO:0008855">
    <property type="term" value="F:exodeoxyribonuclease VII activity"/>
    <property type="evidence" value="ECO:0007669"/>
    <property type="project" value="UniProtKB-UniRule"/>
</dbReference>
<feature type="domain" description="OB-fold nucleic acid binding" evidence="8">
    <location>
        <begin position="8"/>
        <end position="100"/>
    </location>
</feature>
<dbReference type="GO" id="GO:0006308">
    <property type="term" value="P:DNA catabolic process"/>
    <property type="evidence" value="ECO:0007669"/>
    <property type="project" value="UniProtKB-UniRule"/>
</dbReference>
<dbReference type="InterPro" id="IPR012340">
    <property type="entry name" value="NA-bd_OB-fold"/>
</dbReference>
<evidence type="ECO:0000256" key="4">
    <source>
        <dbReference type="ARBA" id="ARBA00022839"/>
    </source>
</evidence>
<dbReference type="HAMAP" id="MF_00378">
    <property type="entry name" value="Exonuc_7_L"/>
    <property type="match status" value="1"/>
</dbReference>
<evidence type="ECO:0000256" key="5">
    <source>
        <dbReference type="HAMAP-Rule" id="MF_00378"/>
    </source>
</evidence>
<keyword evidence="2 5" id="KW-0540">Nuclease</keyword>
<dbReference type="EMBL" id="LNXV01000011">
    <property type="protein sequence ID" value="KTC84085.1"/>
    <property type="molecule type" value="Genomic_DNA"/>
</dbReference>
<evidence type="ECO:0000259" key="8">
    <source>
        <dbReference type="Pfam" id="PF13742"/>
    </source>
</evidence>
<dbReference type="GO" id="GO:0009318">
    <property type="term" value="C:exodeoxyribonuclease VII complex"/>
    <property type="evidence" value="ECO:0007669"/>
    <property type="project" value="UniProtKB-UniRule"/>
</dbReference>
<dbReference type="InterPro" id="IPR025824">
    <property type="entry name" value="OB-fold_nuc-bd_dom"/>
</dbReference>
<dbReference type="Pfam" id="PF02601">
    <property type="entry name" value="Exonuc_VII_L"/>
    <property type="match status" value="1"/>
</dbReference>
<feature type="domain" description="Exonuclease VII large subunit C-terminal" evidence="7">
    <location>
        <begin position="124"/>
        <end position="436"/>
    </location>
</feature>
<evidence type="ECO:0000256" key="3">
    <source>
        <dbReference type="ARBA" id="ARBA00022801"/>
    </source>
</evidence>
<evidence type="ECO:0000313" key="9">
    <source>
        <dbReference type="EMBL" id="KTC84085.1"/>
    </source>
</evidence>
<dbReference type="Gene3D" id="2.40.50.140">
    <property type="entry name" value="Nucleic acid-binding proteins"/>
    <property type="match status" value="1"/>
</dbReference>
<keyword evidence="4 5" id="KW-0269">Exonuclease</keyword>
<evidence type="ECO:0000259" key="7">
    <source>
        <dbReference type="Pfam" id="PF02601"/>
    </source>
</evidence>
<comment type="subcellular location">
    <subcellularLocation>
        <location evidence="5 6">Cytoplasm</location>
    </subcellularLocation>
</comment>
<comment type="caution">
    <text evidence="9">The sequence shown here is derived from an EMBL/GenBank/DDBJ whole genome shotgun (WGS) entry which is preliminary data.</text>
</comment>
<dbReference type="GO" id="GO:0005737">
    <property type="term" value="C:cytoplasm"/>
    <property type="evidence" value="ECO:0007669"/>
    <property type="project" value="UniProtKB-SubCell"/>
</dbReference>
<gene>
    <name evidence="5 9" type="primary">xseA</name>
    <name evidence="9" type="ORF">Lbru_1446</name>
</gene>
<dbReference type="PATRIC" id="fig|29422.6.peg.1531"/>
<proteinExistence type="inferred from homology"/>
<dbReference type="NCBIfam" id="TIGR00237">
    <property type="entry name" value="xseA"/>
    <property type="match status" value="1"/>
</dbReference>
<dbReference type="PANTHER" id="PTHR30008">
    <property type="entry name" value="EXODEOXYRIBONUCLEASE 7 LARGE SUBUNIT"/>
    <property type="match status" value="1"/>
</dbReference>
<name>A0A0W0SMA7_9GAMM</name>
<sequence length="441" mass="49286">MQQDSSALTVSQLNRQIRFWLENEVGEIVVMGELSNLSKPYSGHFYFTLKDATAQLRCVYFRNHHSAESKNFKDGQQVLAKGKLSLYEARGDYQLIVHSLSEAGLGELYRQFEELKAKLQAQGLFAAEKKKRIPRFSSLIGVITSANGAALQDILITLARRYPLASVKVYASEVQGKEAPQQLIKALHKANRDNQAEVIILARGGGSIEDLWAFNNEQLAMAISESKIPIVTGIGHETDFTIADFVADLRAATPTAAAEAVTPNQVELAAALQTFERRIISLISRFTQHKQLLLSHRMAKILSPQQLIAKHWQSVDFLERQLYQSMYGLVSKRNNHLNLLLTKLHAQNPNALLQQSRSQILSLEQHLTQHIKTKLNGLKQRFTAKLATLHAVSPLATLERGYAIATLNKKIIFSTSQVKKSDIVNVRLAQGTLSCEVIEKE</sequence>
<dbReference type="Pfam" id="PF13742">
    <property type="entry name" value="tRNA_anti_2"/>
    <property type="match status" value="1"/>
</dbReference>
<dbReference type="Proteomes" id="UP000054742">
    <property type="component" value="Unassembled WGS sequence"/>
</dbReference>
<protein>
    <recommendedName>
        <fullName evidence="5">Exodeoxyribonuclease 7 large subunit</fullName>
        <ecNumber evidence="5">3.1.11.6</ecNumber>
    </recommendedName>
    <alternativeName>
        <fullName evidence="5">Exodeoxyribonuclease VII large subunit</fullName>
        <shortName evidence="5">Exonuclease VII large subunit</shortName>
    </alternativeName>
</protein>
<comment type="subunit">
    <text evidence="5">Heterooligomer composed of large and small subunits.</text>
</comment>
<evidence type="ECO:0000256" key="6">
    <source>
        <dbReference type="RuleBase" id="RU004355"/>
    </source>
</evidence>
<comment type="catalytic activity">
    <reaction evidence="5 6">
        <text>Exonucleolytic cleavage in either 5'- to 3'- or 3'- to 5'-direction to yield nucleoside 5'-phosphates.</text>
        <dbReference type="EC" id="3.1.11.6"/>
    </reaction>
</comment>
<dbReference type="InterPro" id="IPR003753">
    <property type="entry name" value="Exonuc_VII_L"/>
</dbReference>
<comment type="similarity">
    <text evidence="5 6">Belongs to the XseA family.</text>
</comment>
<reference evidence="9 10" key="1">
    <citation type="submission" date="2015-11" db="EMBL/GenBank/DDBJ databases">
        <title>Genomic analysis of 38 Legionella species identifies large and diverse effector repertoires.</title>
        <authorList>
            <person name="Burstein D."/>
            <person name="Amaro F."/>
            <person name="Zusman T."/>
            <person name="Lifshitz Z."/>
            <person name="Cohen O."/>
            <person name="Gilbert J.A."/>
            <person name="Pupko T."/>
            <person name="Shuman H.A."/>
            <person name="Segal G."/>
        </authorList>
    </citation>
    <scope>NUCLEOTIDE SEQUENCE [LARGE SCALE GENOMIC DNA]</scope>
    <source>
        <strain evidence="9 10">ATCC 43878</strain>
    </source>
</reference>
<dbReference type="InterPro" id="IPR020579">
    <property type="entry name" value="Exonuc_VII_lsu_C"/>
</dbReference>
<dbReference type="GO" id="GO:0003676">
    <property type="term" value="F:nucleic acid binding"/>
    <property type="evidence" value="ECO:0007669"/>
    <property type="project" value="InterPro"/>
</dbReference>
<dbReference type="OrthoDB" id="9802795at2"/>
<organism evidence="9 10">
    <name type="scientific">Legionella brunensis</name>
    <dbReference type="NCBI Taxonomy" id="29422"/>
    <lineage>
        <taxon>Bacteria</taxon>
        <taxon>Pseudomonadati</taxon>
        <taxon>Pseudomonadota</taxon>
        <taxon>Gammaproteobacteria</taxon>
        <taxon>Legionellales</taxon>
        <taxon>Legionellaceae</taxon>
        <taxon>Legionella</taxon>
    </lineage>
</organism>
<evidence type="ECO:0000313" key="10">
    <source>
        <dbReference type="Proteomes" id="UP000054742"/>
    </source>
</evidence>
<evidence type="ECO:0000256" key="2">
    <source>
        <dbReference type="ARBA" id="ARBA00022722"/>
    </source>
</evidence>
<keyword evidence="1 5" id="KW-0963">Cytoplasm</keyword>
<comment type="function">
    <text evidence="5">Bidirectionally degrades single-stranded DNA into large acid-insoluble oligonucleotides, which are then degraded further into small acid-soluble oligonucleotides.</text>
</comment>
<dbReference type="AlphaFoldDB" id="A0A0W0SMA7"/>
<dbReference type="STRING" id="29422.Lbru_1446"/>
<dbReference type="PANTHER" id="PTHR30008:SF0">
    <property type="entry name" value="EXODEOXYRIBONUCLEASE 7 LARGE SUBUNIT"/>
    <property type="match status" value="1"/>
</dbReference>